<keyword evidence="1" id="KW-0472">Membrane</keyword>
<proteinExistence type="predicted"/>
<sequence length="97" mass="10548">MANTEILPALLLALIMTVLGSLAKYQIRPQSEKVTLPSHMVVSIFAGTMMALYGLDKQWSLYILGMGCGAAGWQGAAVLKKLPWFSQNENGDDYGKN</sequence>
<dbReference type="RefSeq" id="WP_047371489.1">
    <property type="nucleotide sequence ID" value="NZ_CABMNU010000005.1"/>
</dbReference>
<accession>A0A9P3TDC0</accession>
<comment type="caution">
    <text evidence="2">The sequence shown here is derived from an EMBL/GenBank/DDBJ whole genome shotgun (WGS) entry which is preliminary data.</text>
</comment>
<gene>
    <name evidence="2" type="ORF">I8531_004751</name>
</gene>
<protein>
    <submittedName>
        <fullName evidence="2">Holin</fullName>
    </submittedName>
</protein>
<dbReference type="Proteomes" id="UP000867740">
    <property type="component" value="Unassembled WGS sequence"/>
</dbReference>
<dbReference type="EMBL" id="DACSUM010000055">
    <property type="protein sequence ID" value="HAT3584372.1"/>
    <property type="molecule type" value="Genomic_DNA"/>
</dbReference>
<evidence type="ECO:0000256" key="1">
    <source>
        <dbReference type="SAM" id="Phobius"/>
    </source>
</evidence>
<organism evidence="2 3">
    <name type="scientific">Kluyvera intermedia</name>
    <name type="common">Enterobacter intermedius</name>
    <dbReference type="NCBI Taxonomy" id="61648"/>
    <lineage>
        <taxon>Bacteria</taxon>
        <taxon>Pseudomonadati</taxon>
        <taxon>Pseudomonadota</taxon>
        <taxon>Gammaproteobacteria</taxon>
        <taxon>Enterobacterales</taxon>
        <taxon>Enterobacteriaceae</taxon>
        <taxon>Kluyvera</taxon>
    </lineage>
</organism>
<feature type="transmembrane region" description="Helical" evidence="1">
    <location>
        <begin position="6"/>
        <end position="22"/>
    </location>
</feature>
<keyword evidence="1" id="KW-0812">Transmembrane</keyword>
<name>A0A9P3TDC0_KLUIN</name>
<dbReference type="AlphaFoldDB" id="A0A9P3TDC0"/>
<keyword evidence="1" id="KW-1133">Transmembrane helix</keyword>
<evidence type="ECO:0000313" key="2">
    <source>
        <dbReference type="EMBL" id="HAT3584372.1"/>
    </source>
</evidence>
<reference evidence="2" key="1">
    <citation type="journal article" date="2018" name="Genome Biol.">
        <title>SKESA: strategic k-mer extension for scrupulous assemblies.</title>
        <authorList>
            <person name="Souvorov A."/>
            <person name="Agarwala R."/>
            <person name="Lipman D.J."/>
        </authorList>
    </citation>
    <scope>NUCLEOTIDE SEQUENCE</scope>
    <source>
        <strain evidence="2">CAVp300</strain>
    </source>
</reference>
<feature type="transmembrane region" description="Helical" evidence="1">
    <location>
        <begin position="34"/>
        <end position="53"/>
    </location>
</feature>
<evidence type="ECO:0000313" key="3">
    <source>
        <dbReference type="Proteomes" id="UP000867740"/>
    </source>
</evidence>
<reference evidence="2" key="2">
    <citation type="submission" date="2020-10" db="EMBL/GenBank/DDBJ databases">
        <authorList>
            <consortium name="NCBI Pathogen Detection Project"/>
        </authorList>
    </citation>
    <scope>NUCLEOTIDE SEQUENCE</scope>
    <source>
        <strain evidence="2">CAVp300</strain>
    </source>
</reference>